<keyword evidence="1" id="KW-0175">Coiled coil</keyword>
<feature type="region of interest" description="Disordered" evidence="2">
    <location>
        <begin position="1"/>
        <end position="35"/>
    </location>
</feature>
<keyword evidence="4" id="KW-1185">Reference proteome</keyword>
<feature type="compositionally biased region" description="Low complexity" evidence="2">
    <location>
        <begin position="72"/>
        <end position="85"/>
    </location>
</feature>
<evidence type="ECO:0000313" key="3">
    <source>
        <dbReference type="EMBL" id="PSC69283.1"/>
    </source>
</evidence>
<feature type="coiled-coil region" evidence="1">
    <location>
        <begin position="249"/>
        <end position="276"/>
    </location>
</feature>
<feature type="region of interest" description="Disordered" evidence="2">
    <location>
        <begin position="58"/>
        <end position="85"/>
    </location>
</feature>
<comment type="caution">
    <text evidence="3">The sequence shown here is derived from an EMBL/GenBank/DDBJ whole genome shotgun (WGS) entry which is preliminary data.</text>
</comment>
<evidence type="ECO:0000313" key="4">
    <source>
        <dbReference type="Proteomes" id="UP000239649"/>
    </source>
</evidence>
<evidence type="ECO:0000256" key="2">
    <source>
        <dbReference type="SAM" id="MobiDB-lite"/>
    </source>
</evidence>
<feature type="compositionally biased region" description="Basic residues" evidence="2">
    <location>
        <begin position="1"/>
        <end position="15"/>
    </location>
</feature>
<gene>
    <name evidence="3" type="ORF">C2E20_7228</name>
</gene>
<reference evidence="3 4" key="1">
    <citation type="journal article" date="2018" name="Plant J.">
        <title>Genome sequences of Chlorella sorokiniana UTEX 1602 and Micractinium conductrix SAG 241.80: implications to maltose excretion by a green alga.</title>
        <authorList>
            <person name="Arriola M.B."/>
            <person name="Velmurugan N."/>
            <person name="Zhang Y."/>
            <person name="Plunkett M.H."/>
            <person name="Hondzo H."/>
            <person name="Barney B.M."/>
        </authorList>
    </citation>
    <scope>NUCLEOTIDE SEQUENCE [LARGE SCALE GENOMIC DNA]</scope>
    <source>
        <strain evidence="3 4">SAG 241.80</strain>
    </source>
</reference>
<feature type="region of interest" description="Disordered" evidence="2">
    <location>
        <begin position="179"/>
        <end position="201"/>
    </location>
</feature>
<organism evidence="3 4">
    <name type="scientific">Micractinium conductrix</name>
    <dbReference type="NCBI Taxonomy" id="554055"/>
    <lineage>
        <taxon>Eukaryota</taxon>
        <taxon>Viridiplantae</taxon>
        <taxon>Chlorophyta</taxon>
        <taxon>core chlorophytes</taxon>
        <taxon>Trebouxiophyceae</taxon>
        <taxon>Chlorellales</taxon>
        <taxon>Chlorellaceae</taxon>
        <taxon>Chlorella clade</taxon>
        <taxon>Micractinium</taxon>
    </lineage>
</organism>
<protein>
    <submittedName>
        <fullName evidence="3">Uncharacterized protein</fullName>
    </submittedName>
</protein>
<dbReference type="EMBL" id="LHPF02000028">
    <property type="protein sequence ID" value="PSC69283.1"/>
    <property type="molecule type" value="Genomic_DNA"/>
</dbReference>
<evidence type="ECO:0000256" key="1">
    <source>
        <dbReference type="SAM" id="Coils"/>
    </source>
</evidence>
<dbReference type="Proteomes" id="UP000239649">
    <property type="component" value="Unassembled WGS sequence"/>
</dbReference>
<name>A0A2P6V5C5_9CHLO</name>
<proteinExistence type="predicted"/>
<dbReference type="AlphaFoldDB" id="A0A2P6V5C5"/>
<sequence length="499" mass="50659">MAFRRSLRQSRHRLRPAAERQPQQSQDAEAPWEAEGALALEGVPGADVVNFEMAAAQHPPFGYASDGGQSDALASEGEASDGASEAASLSGMQAFVAQLQRKYDLSGVLPPPAGAVAPTSRAQRKLAELRAAAAAAAAAEGSASGGSESDDSNGLEQQLYELCEAAAARRHHTMPDVAAPAAAAEVAPEGDSDSEGGGHLGPAAVRRAQRCQVPAASEAAAAHGLEAYQQQRHQPHAQQVQQQALLDRLVAAEAQLAGTRATVAELQEQNGQLRTDLDEFVSHTSNLLTSLQSQLSGFLTAGAAATANQAAGRPGGTAQQYSPLPQLPVVANTTSAASAAVVQAHAAAEALAIAQAGASASARSAAAGTAAAGCASSVPAQEATAALAAPQDGDVLARLQLPTFRRFAELRQAGNRPQPSPAAAACPAPQLASAAATVRCISAAAAAWQQHFPPQTENDPAQPQPRTLPQSLLQRTGGSVVALPAAGGFEWCPLSAVDP</sequence>
<accession>A0A2P6V5C5</accession>